<accession>A0A836MQV4</accession>
<organism evidence="1 2">
    <name type="scientific">Snodgrassella communis</name>
    <dbReference type="NCBI Taxonomy" id="2946699"/>
    <lineage>
        <taxon>Bacteria</taxon>
        <taxon>Pseudomonadati</taxon>
        <taxon>Pseudomonadota</taxon>
        <taxon>Betaproteobacteria</taxon>
        <taxon>Neisseriales</taxon>
        <taxon>Neisseriaceae</taxon>
        <taxon>Snodgrassella</taxon>
    </lineage>
</organism>
<dbReference type="EMBL" id="JFZV01000007">
    <property type="protein sequence ID" value="KDN14495.1"/>
    <property type="molecule type" value="Genomic_DNA"/>
</dbReference>
<sequence>MLFPHQKICYVLIQHLIRLIKTQIPFTGRSNRAGSLVNQVYTIKTTA</sequence>
<name>A0A836MQV4_9NEIS</name>
<protein>
    <submittedName>
        <fullName evidence="1">Uncharacterized protein</fullName>
    </submittedName>
</protein>
<reference evidence="1 2" key="1">
    <citation type="submission" date="2014-03" db="EMBL/GenBank/DDBJ databases">
        <title>The genomes of two eusocial bee gut symbionts.</title>
        <authorList>
            <person name="Kwong W.K."/>
            <person name="Engel P."/>
            <person name="Koch H."/>
            <person name="Moran N.A."/>
        </authorList>
    </citation>
    <scope>NUCLEOTIDE SEQUENCE [LARGE SCALE GENOMIC DNA]</scope>
    <source>
        <strain evidence="2">wkB29</strain>
    </source>
</reference>
<proteinExistence type="predicted"/>
<evidence type="ECO:0000313" key="2">
    <source>
        <dbReference type="Proteomes" id="UP000027170"/>
    </source>
</evidence>
<evidence type="ECO:0000313" key="1">
    <source>
        <dbReference type="EMBL" id="KDN14495.1"/>
    </source>
</evidence>
<dbReference type="Proteomes" id="UP000027170">
    <property type="component" value="Unassembled WGS sequence"/>
</dbReference>
<gene>
    <name evidence="1" type="ORF">SALWKB29_1584</name>
</gene>
<comment type="caution">
    <text evidence="1">The sequence shown here is derived from an EMBL/GenBank/DDBJ whole genome shotgun (WGS) entry which is preliminary data.</text>
</comment>
<dbReference type="AlphaFoldDB" id="A0A836MQV4"/>
<keyword evidence="2" id="KW-1185">Reference proteome</keyword>